<comment type="caution">
    <text evidence="1">The sequence shown here is derived from an EMBL/GenBank/DDBJ whole genome shotgun (WGS) entry which is preliminary data.</text>
</comment>
<evidence type="ECO:0000313" key="1">
    <source>
        <dbReference type="EMBL" id="CAF95412.1"/>
    </source>
</evidence>
<name>Q4SVC0_TETNG</name>
<gene>
    <name evidence="1" type="ORF">GSTENG00012062001</name>
</gene>
<organism evidence="1">
    <name type="scientific">Tetraodon nigroviridis</name>
    <name type="common">Spotted green pufferfish</name>
    <name type="synonym">Chelonodon nigroviridis</name>
    <dbReference type="NCBI Taxonomy" id="99883"/>
    <lineage>
        <taxon>Eukaryota</taxon>
        <taxon>Metazoa</taxon>
        <taxon>Chordata</taxon>
        <taxon>Craniata</taxon>
        <taxon>Vertebrata</taxon>
        <taxon>Euteleostomi</taxon>
        <taxon>Actinopterygii</taxon>
        <taxon>Neopterygii</taxon>
        <taxon>Teleostei</taxon>
        <taxon>Neoteleostei</taxon>
        <taxon>Acanthomorphata</taxon>
        <taxon>Eupercaria</taxon>
        <taxon>Tetraodontiformes</taxon>
        <taxon>Tetradontoidea</taxon>
        <taxon>Tetraodontidae</taxon>
        <taxon>Tetraodon</taxon>
    </lineage>
</organism>
<reference evidence="1" key="2">
    <citation type="submission" date="2004-02" db="EMBL/GenBank/DDBJ databases">
        <authorList>
            <consortium name="Genoscope"/>
            <consortium name="Whitehead Institute Centre for Genome Research"/>
        </authorList>
    </citation>
    <scope>NUCLEOTIDE SEQUENCE</scope>
</reference>
<dbReference type="EMBL" id="CAAE01013767">
    <property type="protein sequence ID" value="CAF95412.1"/>
    <property type="molecule type" value="Genomic_DNA"/>
</dbReference>
<protein>
    <submittedName>
        <fullName evidence="1">(spotted green pufferfish) hypothetical protein</fullName>
    </submittedName>
</protein>
<accession>Q4SVC0</accession>
<sequence>MATSPFGTVFAELYADVAPDLSVNRPPLSTSDIKPQGLKRCQQGAGPLYRWALSNADHTACRAPRASPCSLVMKSRTSPERLLPYLGFLKPQCSLASPMDRGRSGEACSCFSGMCPLHQRRLASGQYLAMEKEREVDVCILMLK</sequence>
<dbReference type="AlphaFoldDB" id="Q4SVC0"/>
<reference evidence="1" key="1">
    <citation type="journal article" date="2004" name="Nature">
        <title>Genome duplication in the teleost fish Tetraodon nigroviridis reveals the early vertebrate proto-karyotype.</title>
        <authorList>
            <person name="Jaillon O."/>
            <person name="Aury J.-M."/>
            <person name="Brunet F."/>
            <person name="Petit J.-L."/>
            <person name="Stange-Thomann N."/>
            <person name="Mauceli E."/>
            <person name="Bouneau L."/>
            <person name="Fischer C."/>
            <person name="Ozouf-Costaz C."/>
            <person name="Bernot A."/>
            <person name="Nicaud S."/>
            <person name="Jaffe D."/>
            <person name="Fisher S."/>
            <person name="Lutfalla G."/>
            <person name="Dossat C."/>
            <person name="Segurens B."/>
            <person name="Dasilva C."/>
            <person name="Salanoubat M."/>
            <person name="Levy M."/>
            <person name="Boudet N."/>
            <person name="Castellano S."/>
            <person name="Anthouard V."/>
            <person name="Jubin C."/>
            <person name="Castelli V."/>
            <person name="Katinka M."/>
            <person name="Vacherie B."/>
            <person name="Biemont C."/>
            <person name="Skalli Z."/>
            <person name="Cattolico L."/>
            <person name="Poulain J."/>
            <person name="De Berardinis V."/>
            <person name="Cruaud C."/>
            <person name="Duprat S."/>
            <person name="Brottier P."/>
            <person name="Coutanceau J.-P."/>
            <person name="Gouzy J."/>
            <person name="Parra G."/>
            <person name="Lardier G."/>
            <person name="Chapple C."/>
            <person name="McKernan K.J."/>
            <person name="McEwan P."/>
            <person name="Bosak S."/>
            <person name="Kellis M."/>
            <person name="Volff J.-N."/>
            <person name="Guigo R."/>
            <person name="Zody M.C."/>
            <person name="Mesirov J."/>
            <person name="Lindblad-Toh K."/>
            <person name="Birren B."/>
            <person name="Nusbaum C."/>
            <person name="Kahn D."/>
            <person name="Robinson-Rechavi M."/>
            <person name="Laudet V."/>
            <person name="Schachter V."/>
            <person name="Quetier F."/>
            <person name="Saurin W."/>
            <person name="Scarpelli C."/>
            <person name="Wincker P."/>
            <person name="Lander E.S."/>
            <person name="Weissenbach J."/>
            <person name="Roest Crollius H."/>
        </authorList>
    </citation>
    <scope>NUCLEOTIDE SEQUENCE [LARGE SCALE GENOMIC DNA]</scope>
</reference>
<dbReference type="OrthoDB" id="8959828at2759"/>
<dbReference type="KEGG" id="tng:GSTEN00012062G001"/>
<proteinExistence type="predicted"/>